<keyword evidence="2" id="KW-1185">Reference proteome</keyword>
<protein>
    <submittedName>
        <fullName evidence="1">Uncharacterized protein</fullName>
    </submittedName>
</protein>
<organism evidence="1 2">
    <name type="scientific">Circinella minor</name>
    <dbReference type="NCBI Taxonomy" id="1195481"/>
    <lineage>
        <taxon>Eukaryota</taxon>
        <taxon>Fungi</taxon>
        <taxon>Fungi incertae sedis</taxon>
        <taxon>Mucoromycota</taxon>
        <taxon>Mucoromycotina</taxon>
        <taxon>Mucoromycetes</taxon>
        <taxon>Mucorales</taxon>
        <taxon>Lichtheimiaceae</taxon>
        <taxon>Circinella</taxon>
    </lineage>
</organism>
<gene>
    <name evidence="1" type="ORF">INT45_013470</name>
</gene>
<comment type="caution">
    <text evidence="1">The sequence shown here is derived from an EMBL/GenBank/DDBJ whole genome shotgun (WGS) entry which is preliminary data.</text>
</comment>
<accession>A0A8H7RSF1</accession>
<evidence type="ECO:0000313" key="2">
    <source>
        <dbReference type="Proteomes" id="UP000646827"/>
    </source>
</evidence>
<proteinExistence type="predicted"/>
<dbReference type="EMBL" id="JAEPRB010000553">
    <property type="protein sequence ID" value="KAG2215026.1"/>
    <property type="molecule type" value="Genomic_DNA"/>
</dbReference>
<dbReference type="AlphaFoldDB" id="A0A8H7RSF1"/>
<reference evidence="1 2" key="1">
    <citation type="submission" date="2020-12" db="EMBL/GenBank/DDBJ databases">
        <title>Metabolic potential, ecology and presence of endohyphal bacteria is reflected in genomic diversity of Mucoromycotina.</title>
        <authorList>
            <person name="Muszewska A."/>
            <person name="Okrasinska A."/>
            <person name="Steczkiewicz K."/>
            <person name="Drgas O."/>
            <person name="Orlowska M."/>
            <person name="Perlinska-Lenart U."/>
            <person name="Aleksandrzak-Piekarczyk T."/>
            <person name="Szatraj K."/>
            <person name="Zielenkiewicz U."/>
            <person name="Pilsyk S."/>
            <person name="Malc E."/>
            <person name="Mieczkowski P."/>
            <person name="Kruszewska J.S."/>
            <person name="Biernat P."/>
            <person name="Pawlowska J."/>
        </authorList>
    </citation>
    <scope>NUCLEOTIDE SEQUENCE [LARGE SCALE GENOMIC DNA]</scope>
    <source>
        <strain evidence="1 2">CBS 142.35</strain>
    </source>
</reference>
<sequence length="281" mass="30689">MCLRCAYVPGVYGTTWLTATLRCILDAWFIGLGITMDPSLAQQARSASLYFIVAHSAYIAQLHPDHHPPVNARSMCALRICARGLRIGNYYGSKFGPTGKVCLVVFIVGHSARFARLDPDHPPVNARSMCLRCAYVPGVYGTTWFTATLRCILDAWFIGLGITMDPSLAQQASEAFPSFAADHVELDDNGSASLQFIVAHSAYIAQLHPDHHPPVNARSMCLRCAYVPGVYGTTWFTATLRCILDAWFIGLGITMDPSLAQQASEAFPSFTADVMYGCDIV</sequence>
<dbReference type="Proteomes" id="UP000646827">
    <property type="component" value="Unassembled WGS sequence"/>
</dbReference>
<name>A0A8H7RSF1_9FUNG</name>
<evidence type="ECO:0000313" key="1">
    <source>
        <dbReference type="EMBL" id="KAG2215026.1"/>
    </source>
</evidence>